<dbReference type="SMART" id="SM00422">
    <property type="entry name" value="HTH_MERR"/>
    <property type="match status" value="1"/>
</dbReference>
<dbReference type="InterPro" id="IPR016024">
    <property type="entry name" value="ARM-type_fold"/>
</dbReference>
<dbReference type="Gene3D" id="1.10.1660.10">
    <property type="match status" value="1"/>
</dbReference>
<feature type="domain" description="HTH merR-type" evidence="2">
    <location>
        <begin position="1"/>
        <end position="69"/>
    </location>
</feature>
<dbReference type="GO" id="GO:0003677">
    <property type="term" value="F:DNA binding"/>
    <property type="evidence" value="ECO:0007669"/>
    <property type="project" value="UniProtKB-KW"/>
</dbReference>
<reference evidence="3" key="2">
    <citation type="submission" date="2021-04" db="EMBL/GenBank/DDBJ databases">
        <authorList>
            <person name="Gilroy R."/>
        </authorList>
    </citation>
    <scope>NUCLEOTIDE SEQUENCE</scope>
    <source>
        <strain evidence="3">ChiGjej4B4-7305</strain>
    </source>
</reference>
<dbReference type="InterPro" id="IPR047057">
    <property type="entry name" value="MerR_fam"/>
</dbReference>
<dbReference type="InterPro" id="IPR009061">
    <property type="entry name" value="DNA-bd_dom_put_sf"/>
</dbReference>
<sequence>MLIGEVARRSGVSVRMLRHYDSLALVRPTDRTPGGYREYSAGDLRRIFAVESLRSLGLSLREVQQALEDPQLTPEVLVGDLVRRSEERVAHEQELLVRLRQIEGAKPEEWTDVLRIVELLRGLTAGDANRRLRTALASSAGTYAPADQLAQAALSEPELNAAGALRWALAQAGDDVPPPLAEGLTSPVRRVRQRAVEALAELRSATAQQLLVAALADDVPQIRRRAALVLGARGVTAALPTLLETVENGPNDVDAAEALGVLARDGEQAERIVAELGDRLAAPATPPAARLRLTQALAEIPGPAAEAALTALAGDDQGDVARSAGYILGLRSR</sequence>
<dbReference type="SUPFAM" id="SSF48371">
    <property type="entry name" value="ARM repeat"/>
    <property type="match status" value="1"/>
</dbReference>
<dbReference type="InterPro" id="IPR011989">
    <property type="entry name" value="ARM-like"/>
</dbReference>
<protein>
    <submittedName>
        <fullName evidence="3">HEAT repeat domain-containing protein</fullName>
    </submittedName>
</protein>
<dbReference type="SUPFAM" id="SSF46955">
    <property type="entry name" value="Putative DNA-binding domain"/>
    <property type="match status" value="1"/>
</dbReference>
<accession>A0A9D2J5R9</accession>
<organism evidence="3 4">
    <name type="scientific">Candidatus Ruania gallistercoris</name>
    <dbReference type="NCBI Taxonomy" id="2838746"/>
    <lineage>
        <taxon>Bacteria</taxon>
        <taxon>Bacillati</taxon>
        <taxon>Actinomycetota</taxon>
        <taxon>Actinomycetes</taxon>
        <taxon>Micrococcales</taxon>
        <taxon>Ruaniaceae</taxon>
        <taxon>Ruania</taxon>
    </lineage>
</organism>
<dbReference type="PROSITE" id="PS50937">
    <property type="entry name" value="HTH_MERR_2"/>
    <property type="match status" value="1"/>
</dbReference>
<dbReference type="Pfam" id="PF13411">
    <property type="entry name" value="MerR_1"/>
    <property type="match status" value="1"/>
</dbReference>
<dbReference type="Pfam" id="PF13646">
    <property type="entry name" value="HEAT_2"/>
    <property type="match status" value="1"/>
</dbReference>
<reference evidence="3" key="1">
    <citation type="journal article" date="2021" name="PeerJ">
        <title>Extensive microbial diversity within the chicken gut microbiome revealed by metagenomics and culture.</title>
        <authorList>
            <person name="Gilroy R."/>
            <person name="Ravi A."/>
            <person name="Getino M."/>
            <person name="Pursley I."/>
            <person name="Horton D.L."/>
            <person name="Alikhan N.F."/>
            <person name="Baker D."/>
            <person name="Gharbi K."/>
            <person name="Hall N."/>
            <person name="Watson M."/>
            <person name="Adriaenssens E.M."/>
            <person name="Foster-Nyarko E."/>
            <person name="Jarju S."/>
            <person name="Secka A."/>
            <person name="Antonio M."/>
            <person name="Oren A."/>
            <person name="Chaudhuri R.R."/>
            <person name="La Ragione R."/>
            <person name="Hildebrand F."/>
            <person name="Pallen M.J."/>
        </authorList>
    </citation>
    <scope>NUCLEOTIDE SEQUENCE</scope>
    <source>
        <strain evidence="3">ChiGjej4B4-7305</strain>
    </source>
</reference>
<dbReference type="PANTHER" id="PTHR30204:SF93">
    <property type="entry name" value="HTH MERR-TYPE DOMAIN-CONTAINING PROTEIN"/>
    <property type="match status" value="1"/>
</dbReference>
<evidence type="ECO:0000256" key="1">
    <source>
        <dbReference type="ARBA" id="ARBA00023125"/>
    </source>
</evidence>
<keyword evidence="1" id="KW-0238">DNA-binding</keyword>
<gene>
    <name evidence="3" type="ORF">H9815_17690</name>
</gene>
<dbReference type="InterPro" id="IPR000551">
    <property type="entry name" value="MerR-type_HTH_dom"/>
</dbReference>
<evidence type="ECO:0000313" key="4">
    <source>
        <dbReference type="Proteomes" id="UP000824037"/>
    </source>
</evidence>
<dbReference type="EMBL" id="DXBY01000305">
    <property type="protein sequence ID" value="HIZ37613.1"/>
    <property type="molecule type" value="Genomic_DNA"/>
</dbReference>
<dbReference type="InterPro" id="IPR004155">
    <property type="entry name" value="PBS_lyase_HEAT"/>
</dbReference>
<dbReference type="Gene3D" id="1.25.10.10">
    <property type="entry name" value="Leucine-rich Repeat Variant"/>
    <property type="match status" value="1"/>
</dbReference>
<dbReference type="PANTHER" id="PTHR30204">
    <property type="entry name" value="REDOX-CYCLING DRUG-SENSING TRANSCRIPTIONAL ACTIVATOR SOXR"/>
    <property type="match status" value="1"/>
</dbReference>
<evidence type="ECO:0000313" key="3">
    <source>
        <dbReference type="EMBL" id="HIZ37613.1"/>
    </source>
</evidence>
<dbReference type="Proteomes" id="UP000824037">
    <property type="component" value="Unassembled WGS sequence"/>
</dbReference>
<dbReference type="GO" id="GO:0003700">
    <property type="term" value="F:DNA-binding transcription factor activity"/>
    <property type="evidence" value="ECO:0007669"/>
    <property type="project" value="InterPro"/>
</dbReference>
<dbReference type="PRINTS" id="PR00040">
    <property type="entry name" value="HTHMERR"/>
</dbReference>
<name>A0A9D2J5R9_9MICO</name>
<proteinExistence type="predicted"/>
<dbReference type="AlphaFoldDB" id="A0A9D2J5R9"/>
<dbReference type="SMART" id="SM00567">
    <property type="entry name" value="EZ_HEAT"/>
    <property type="match status" value="3"/>
</dbReference>
<evidence type="ECO:0000259" key="2">
    <source>
        <dbReference type="PROSITE" id="PS50937"/>
    </source>
</evidence>
<comment type="caution">
    <text evidence="3">The sequence shown here is derived from an EMBL/GenBank/DDBJ whole genome shotgun (WGS) entry which is preliminary data.</text>
</comment>